<dbReference type="EMBL" id="JARIHO010000012">
    <property type="protein sequence ID" value="KAJ7352165.1"/>
    <property type="molecule type" value="Genomic_DNA"/>
</dbReference>
<evidence type="ECO:0000313" key="3">
    <source>
        <dbReference type="EMBL" id="KAJ7352165.1"/>
    </source>
</evidence>
<sequence length="397" mass="44727">MEPSRPAAQEQGGVPSVTAEIETPPGASSAPSTTESQLVALLSESRREAQSLRQELELVRRKADADHRQLQALSRKSPDHEVRVFQERLARAEAALEDAETRNRFVERNWLQVERYLIIMQNQAADSRAAFSRLMEEQDGRLVLPNESLSARGRDIPLGDYISSSRSGHHNRSHSNHRRHSPSSSRSPRSPDYIRPLPLTLPRRPPSPPLRSPLGVEDGRWHAAERGDRSPPYKRQRASGRDEFQRGSSRSPSPLRHRHAHPSPPPPAAPRNRHDPERARHPSREHMPPPSAPPRTEPLRYRPSETLRTYDARNPPLQFIPHRHPPVPPRPLTPPAPPQARLSTVADTPAHQYQHRFHLNAGVHGPRRPVRPGAYETVVFALDSDAQSDGVGRVKEE</sequence>
<organism evidence="3 4">
    <name type="scientific">Mycena albidolilacea</name>
    <dbReference type="NCBI Taxonomy" id="1033008"/>
    <lineage>
        <taxon>Eukaryota</taxon>
        <taxon>Fungi</taxon>
        <taxon>Dikarya</taxon>
        <taxon>Basidiomycota</taxon>
        <taxon>Agaricomycotina</taxon>
        <taxon>Agaricomycetes</taxon>
        <taxon>Agaricomycetidae</taxon>
        <taxon>Agaricales</taxon>
        <taxon>Marasmiineae</taxon>
        <taxon>Mycenaceae</taxon>
        <taxon>Mycena</taxon>
    </lineage>
</organism>
<feature type="compositionally biased region" description="Basic and acidic residues" evidence="2">
    <location>
        <begin position="217"/>
        <end position="231"/>
    </location>
</feature>
<feature type="region of interest" description="Disordered" evidence="2">
    <location>
        <begin position="315"/>
        <end position="341"/>
    </location>
</feature>
<accession>A0AAD7A8I5</accession>
<dbReference type="AlphaFoldDB" id="A0AAD7A8I5"/>
<gene>
    <name evidence="3" type="ORF">DFH08DRAFT_956974</name>
</gene>
<feature type="compositionally biased region" description="Basic residues" evidence="2">
    <location>
        <begin position="167"/>
        <end position="181"/>
    </location>
</feature>
<evidence type="ECO:0000313" key="4">
    <source>
        <dbReference type="Proteomes" id="UP001218218"/>
    </source>
</evidence>
<reference evidence="3" key="1">
    <citation type="submission" date="2023-03" db="EMBL/GenBank/DDBJ databases">
        <title>Massive genome expansion in bonnet fungi (Mycena s.s.) driven by repeated elements and novel gene families across ecological guilds.</title>
        <authorList>
            <consortium name="Lawrence Berkeley National Laboratory"/>
            <person name="Harder C.B."/>
            <person name="Miyauchi S."/>
            <person name="Viragh M."/>
            <person name="Kuo A."/>
            <person name="Thoen E."/>
            <person name="Andreopoulos B."/>
            <person name="Lu D."/>
            <person name="Skrede I."/>
            <person name="Drula E."/>
            <person name="Henrissat B."/>
            <person name="Morin E."/>
            <person name="Kohler A."/>
            <person name="Barry K."/>
            <person name="LaButti K."/>
            <person name="Morin E."/>
            <person name="Salamov A."/>
            <person name="Lipzen A."/>
            <person name="Mereny Z."/>
            <person name="Hegedus B."/>
            <person name="Baldrian P."/>
            <person name="Stursova M."/>
            <person name="Weitz H."/>
            <person name="Taylor A."/>
            <person name="Grigoriev I.V."/>
            <person name="Nagy L.G."/>
            <person name="Martin F."/>
            <person name="Kauserud H."/>
        </authorList>
    </citation>
    <scope>NUCLEOTIDE SEQUENCE</scope>
    <source>
        <strain evidence="3">CBHHK002</strain>
    </source>
</reference>
<keyword evidence="1" id="KW-0175">Coiled coil</keyword>
<protein>
    <submittedName>
        <fullName evidence="3">Uncharacterized protein</fullName>
    </submittedName>
</protein>
<dbReference type="Proteomes" id="UP001218218">
    <property type="component" value="Unassembled WGS sequence"/>
</dbReference>
<evidence type="ECO:0000256" key="1">
    <source>
        <dbReference type="SAM" id="Coils"/>
    </source>
</evidence>
<comment type="caution">
    <text evidence="3">The sequence shown here is derived from an EMBL/GenBank/DDBJ whole genome shotgun (WGS) entry which is preliminary data.</text>
</comment>
<feature type="compositionally biased region" description="Low complexity" evidence="2">
    <location>
        <begin position="182"/>
        <end position="202"/>
    </location>
</feature>
<name>A0AAD7A8I5_9AGAR</name>
<feature type="coiled-coil region" evidence="1">
    <location>
        <begin position="42"/>
        <end position="109"/>
    </location>
</feature>
<feature type="compositionally biased region" description="Pro residues" evidence="2">
    <location>
        <begin position="326"/>
        <end position="338"/>
    </location>
</feature>
<feature type="compositionally biased region" description="Basic and acidic residues" evidence="2">
    <location>
        <begin position="272"/>
        <end position="287"/>
    </location>
</feature>
<feature type="region of interest" description="Disordered" evidence="2">
    <location>
        <begin position="153"/>
        <end position="301"/>
    </location>
</feature>
<feature type="region of interest" description="Disordered" evidence="2">
    <location>
        <begin position="1"/>
        <end position="37"/>
    </location>
</feature>
<proteinExistence type="predicted"/>
<keyword evidence="4" id="KW-1185">Reference proteome</keyword>
<evidence type="ECO:0000256" key="2">
    <source>
        <dbReference type="SAM" id="MobiDB-lite"/>
    </source>
</evidence>